<feature type="compositionally biased region" description="Pro residues" evidence="1">
    <location>
        <begin position="81"/>
        <end position="95"/>
    </location>
</feature>
<accession>A0A2G5DKT6</accession>
<evidence type="ECO:0000313" key="2">
    <source>
        <dbReference type="EMBL" id="PIA44128.1"/>
    </source>
</evidence>
<protein>
    <submittedName>
        <fullName evidence="2">Uncharacterized protein</fullName>
    </submittedName>
</protein>
<dbReference type="EMBL" id="KZ305034">
    <property type="protein sequence ID" value="PIA44128.1"/>
    <property type="molecule type" value="Genomic_DNA"/>
</dbReference>
<dbReference type="InParanoid" id="A0A2G5DKT6"/>
<dbReference type="PANTHER" id="PTHR37249:SF3">
    <property type="entry name" value="OS03G0206201 PROTEIN"/>
    <property type="match status" value="1"/>
</dbReference>
<dbReference type="STRING" id="218851.A0A2G5DKT6"/>
<dbReference type="OrthoDB" id="1938519at2759"/>
<proteinExistence type="predicted"/>
<keyword evidence="3" id="KW-1185">Reference proteome</keyword>
<evidence type="ECO:0000256" key="1">
    <source>
        <dbReference type="SAM" id="MobiDB-lite"/>
    </source>
</evidence>
<evidence type="ECO:0000313" key="3">
    <source>
        <dbReference type="Proteomes" id="UP000230069"/>
    </source>
</evidence>
<dbReference type="AlphaFoldDB" id="A0A2G5DKT6"/>
<dbReference type="PANTHER" id="PTHR37249">
    <property type="entry name" value="OS03G0206201 PROTEIN"/>
    <property type="match status" value="1"/>
</dbReference>
<reference evidence="2 3" key="1">
    <citation type="submission" date="2017-09" db="EMBL/GenBank/DDBJ databases">
        <title>WGS assembly of Aquilegia coerulea Goldsmith.</title>
        <authorList>
            <person name="Hodges S."/>
            <person name="Kramer E."/>
            <person name="Nordborg M."/>
            <person name="Tomkins J."/>
            <person name="Borevitz J."/>
            <person name="Derieg N."/>
            <person name="Yan J."/>
            <person name="Mihaltcheva S."/>
            <person name="Hayes R.D."/>
            <person name="Rokhsar D."/>
        </authorList>
    </citation>
    <scope>NUCLEOTIDE SEQUENCE [LARGE SCALE GENOMIC DNA]</scope>
    <source>
        <strain evidence="3">cv. Goldsmith</strain>
    </source>
</reference>
<dbReference type="Proteomes" id="UP000230069">
    <property type="component" value="Unassembled WGS sequence"/>
</dbReference>
<organism evidence="2 3">
    <name type="scientific">Aquilegia coerulea</name>
    <name type="common">Rocky mountain columbine</name>
    <dbReference type="NCBI Taxonomy" id="218851"/>
    <lineage>
        <taxon>Eukaryota</taxon>
        <taxon>Viridiplantae</taxon>
        <taxon>Streptophyta</taxon>
        <taxon>Embryophyta</taxon>
        <taxon>Tracheophyta</taxon>
        <taxon>Spermatophyta</taxon>
        <taxon>Magnoliopsida</taxon>
        <taxon>Ranunculales</taxon>
        <taxon>Ranunculaceae</taxon>
        <taxon>Thalictroideae</taxon>
        <taxon>Aquilegia</taxon>
    </lineage>
</organism>
<sequence length="102" mass="11473">MILVFRQSNSFHDMMIITAYEDSVIMVTHNRKLKEKVVLNTKKRGNPENFNVEDYHIIDPVPSSKATIRHKPIAHGSPLMPFIPKPAPASPPKNDGPPGGRY</sequence>
<feature type="region of interest" description="Disordered" evidence="1">
    <location>
        <begin position="79"/>
        <end position="102"/>
    </location>
</feature>
<name>A0A2G5DKT6_AQUCA</name>
<gene>
    <name evidence="2" type="ORF">AQUCO_01700031v1</name>
</gene>